<comment type="caution">
    <text evidence="3">The sequence shown here is derived from an EMBL/GenBank/DDBJ whole genome shotgun (WGS) entry which is preliminary data.</text>
</comment>
<organism evidence="3 4">
    <name type="scientific">Friedmanniomyces simplex</name>
    <dbReference type="NCBI Taxonomy" id="329884"/>
    <lineage>
        <taxon>Eukaryota</taxon>
        <taxon>Fungi</taxon>
        <taxon>Dikarya</taxon>
        <taxon>Ascomycota</taxon>
        <taxon>Pezizomycotina</taxon>
        <taxon>Dothideomycetes</taxon>
        <taxon>Dothideomycetidae</taxon>
        <taxon>Mycosphaerellales</taxon>
        <taxon>Teratosphaeriaceae</taxon>
        <taxon>Friedmanniomyces</taxon>
    </lineage>
</organism>
<dbReference type="AlphaFoldDB" id="A0A4U0XMS0"/>
<reference evidence="3 4" key="1">
    <citation type="submission" date="2017-03" db="EMBL/GenBank/DDBJ databases">
        <title>Genomes of endolithic fungi from Antarctica.</title>
        <authorList>
            <person name="Coleine C."/>
            <person name="Masonjones S."/>
            <person name="Stajich J.E."/>
        </authorList>
    </citation>
    <scope>NUCLEOTIDE SEQUENCE [LARGE SCALE GENOMIC DNA]</scope>
    <source>
        <strain evidence="3 4">CCFEE 5184</strain>
    </source>
</reference>
<proteinExistence type="predicted"/>
<dbReference type="GO" id="GO:0000294">
    <property type="term" value="P:nuclear-transcribed mRNA catabolic process, RNase MRP-dependent"/>
    <property type="evidence" value="ECO:0007669"/>
    <property type="project" value="TreeGrafter"/>
</dbReference>
<dbReference type="PANTHER" id="PTHR37792:SF1">
    <property type="entry name" value="RIBONUCLEASE MRP PROTEIN SUBUNIT RMP1"/>
    <property type="match status" value="1"/>
</dbReference>
<dbReference type="GO" id="GO:0042134">
    <property type="term" value="F:rRNA primary transcript binding"/>
    <property type="evidence" value="ECO:0007669"/>
    <property type="project" value="InterPro"/>
</dbReference>
<dbReference type="Pfam" id="PF20945">
    <property type="entry name" value="RMP1"/>
    <property type="match status" value="1"/>
</dbReference>
<dbReference type="InterPro" id="IPR047205">
    <property type="entry name" value="RMP1"/>
</dbReference>
<evidence type="ECO:0000259" key="2">
    <source>
        <dbReference type="Pfam" id="PF20945"/>
    </source>
</evidence>
<dbReference type="Proteomes" id="UP000309340">
    <property type="component" value="Unassembled WGS sequence"/>
</dbReference>
<accession>A0A4U0XMS0</accession>
<dbReference type="CDD" id="cd22573">
    <property type="entry name" value="RMP1_RBD"/>
    <property type="match status" value="1"/>
</dbReference>
<dbReference type="InterPro" id="IPR047204">
    <property type="entry name" value="RMP1_RBD"/>
</dbReference>
<dbReference type="OrthoDB" id="5414547at2759"/>
<dbReference type="EMBL" id="NAJQ01000109">
    <property type="protein sequence ID" value="TKA78590.1"/>
    <property type="molecule type" value="Genomic_DNA"/>
</dbReference>
<sequence>MEGTGSRITKEELSNIRHLSDILHLFHHRNNNQHRRSTWWRPFSLFRKQLRTFLVRLETLNEAPTTHLARTKKRDQDQQTRIQIQQSLVFWRDVLVPKWQHAFSQLAANGRFAVLGLVLLSTLAEVCRTVGITAAFEDLGQAEVEKVLERFAEEGWEGRDDVGLPTSNGQSEDIGEVLTREAASFDVQSTRPITEATVGERQASKQRAAPTSKRNVLKRSKSSIDSPAKTRKKSKKADAIDDLFSGLG</sequence>
<dbReference type="STRING" id="329884.A0A4U0XMS0"/>
<gene>
    <name evidence="3" type="ORF">B0A55_03876</name>
</gene>
<dbReference type="GO" id="GO:0000466">
    <property type="term" value="P:maturation of 5.8S rRNA from tricistronic rRNA transcript (SSU-rRNA, 5.8S rRNA, LSU-rRNA)"/>
    <property type="evidence" value="ECO:0007669"/>
    <property type="project" value="TreeGrafter"/>
</dbReference>
<name>A0A4U0XMS0_9PEZI</name>
<evidence type="ECO:0000256" key="1">
    <source>
        <dbReference type="SAM" id="MobiDB-lite"/>
    </source>
</evidence>
<protein>
    <recommendedName>
        <fullName evidence="2">RNase MRP protein 1 RNA binding domain-containing protein</fullName>
    </recommendedName>
</protein>
<feature type="domain" description="RNase MRP protein 1 RNA binding" evidence="2">
    <location>
        <begin position="22"/>
        <end position="125"/>
    </location>
</feature>
<keyword evidence="4" id="KW-1185">Reference proteome</keyword>
<dbReference type="GO" id="GO:0000172">
    <property type="term" value="C:ribonuclease MRP complex"/>
    <property type="evidence" value="ECO:0007669"/>
    <property type="project" value="InterPro"/>
</dbReference>
<evidence type="ECO:0000313" key="3">
    <source>
        <dbReference type="EMBL" id="TKA78590.1"/>
    </source>
</evidence>
<dbReference type="PANTHER" id="PTHR37792">
    <property type="entry name" value="RIBONUCLEASE MRP PROTEIN SUBUNIT RMP1"/>
    <property type="match status" value="1"/>
</dbReference>
<feature type="region of interest" description="Disordered" evidence="1">
    <location>
        <begin position="188"/>
        <end position="248"/>
    </location>
</feature>
<evidence type="ECO:0000313" key="4">
    <source>
        <dbReference type="Proteomes" id="UP000309340"/>
    </source>
</evidence>